<dbReference type="SUPFAM" id="SSF51735">
    <property type="entry name" value="NAD(P)-binding Rossmann-fold domains"/>
    <property type="match status" value="1"/>
</dbReference>
<dbReference type="InterPro" id="IPR036291">
    <property type="entry name" value="NAD(P)-bd_dom_sf"/>
</dbReference>
<reference evidence="2 3" key="1">
    <citation type="submission" date="2021-05" db="EMBL/GenBank/DDBJ databases">
        <title>Description of Cellulomonas sp. DKR-3 sp. nov.</title>
        <authorList>
            <person name="Dahal R.H."/>
            <person name="Chaudhary D.K."/>
        </authorList>
    </citation>
    <scope>NUCLEOTIDE SEQUENCE [LARGE SCALE GENOMIC DNA]</scope>
    <source>
        <strain evidence="2 3">DKR-3</strain>
    </source>
</reference>
<evidence type="ECO:0000313" key="3">
    <source>
        <dbReference type="Proteomes" id="UP000722125"/>
    </source>
</evidence>
<dbReference type="PANTHER" id="PTHR43677">
    <property type="entry name" value="SHORT-CHAIN DEHYDROGENASE/REDUCTASE"/>
    <property type="match status" value="1"/>
</dbReference>
<dbReference type="InterPro" id="IPR020843">
    <property type="entry name" value="ER"/>
</dbReference>
<proteinExistence type="predicted"/>
<dbReference type="Gene3D" id="3.90.180.10">
    <property type="entry name" value="Medium-chain alcohol dehydrogenases, catalytic domain"/>
    <property type="match status" value="1"/>
</dbReference>
<dbReference type="EMBL" id="JAHBOH010000001">
    <property type="protein sequence ID" value="MBT0994040.1"/>
    <property type="molecule type" value="Genomic_DNA"/>
</dbReference>
<feature type="domain" description="Enoyl reductase (ER)" evidence="1">
    <location>
        <begin position="11"/>
        <end position="321"/>
    </location>
</feature>
<dbReference type="Pfam" id="PF00107">
    <property type="entry name" value="ADH_zinc_N"/>
    <property type="match status" value="1"/>
</dbReference>
<dbReference type="SMART" id="SM00829">
    <property type="entry name" value="PKS_ER"/>
    <property type="match status" value="1"/>
</dbReference>
<keyword evidence="3" id="KW-1185">Reference proteome</keyword>
<name>A0ABS5TY52_9CELL</name>
<accession>A0ABS5TY52</accession>
<organism evidence="2 3">
    <name type="scientific">Cellulomonas fulva</name>
    <dbReference type="NCBI Taxonomy" id="2835530"/>
    <lineage>
        <taxon>Bacteria</taxon>
        <taxon>Bacillati</taxon>
        <taxon>Actinomycetota</taxon>
        <taxon>Actinomycetes</taxon>
        <taxon>Micrococcales</taxon>
        <taxon>Cellulomonadaceae</taxon>
        <taxon>Cellulomonas</taxon>
    </lineage>
</organism>
<dbReference type="CDD" id="cd08241">
    <property type="entry name" value="QOR1"/>
    <property type="match status" value="1"/>
</dbReference>
<dbReference type="RefSeq" id="WP_214348538.1">
    <property type="nucleotide sequence ID" value="NZ_JAHBOH010000001.1"/>
</dbReference>
<dbReference type="SUPFAM" id="SSF50129">
    <property type="entry name" value="GroES-like"/>
    <property type="match status" value="1"/>
</dbReference>
<dbReference type="Pfam" id="PF08240">
    <property type="entry name" value="ADH_N"/>
    <property type="match status" value="1"/>
</dbReference>
<evidence type="ECO:0000259" key="1">
    <source>
        <dbReference type="SMART" id="SM00829"/>
    </source>
</evidence>
<evidence type="ECO:0000313" key="2">
    <source>
        <dbReference type="EMBL" id="MBT0994040.1"/>
    </source>
</evidence>
<dbReference type="InterPro" id="IPR011032">
    <property type="entry name" value="GroES-like_sf"/>
</dbReference>
<dbReference type="InterPro" id="IPR013149">
    <property type="entry name" value="ADH-like_C"/>
</dbReference>
<dbReference type="InterPro" id="IPR051397">
    <property type="entry name" value="Zn-ADH-like_protein"/>
</dbReference>
<comment type="caution">
    <text evidence="2">The sequence shown here is derived from an EMBL/GenBank/DDBJ whole genome shotgun (WGS) entry which is preliminary data.</text>
</comment>
<dbReference type="Proteomes" id="UP000722125">
    <property type="component" value="Unassembled WGS sequence"/>
</dbReference>
<dbReference type="InterPro" id="IPR013154">
    <property type="entry name" value="ADH-like_N"/>
</dbReference>
<dbReference type="PANTHER" id="PTHR43677:SF4">
    <property type="entry name" value="QUINONE OXIDOREDUCTASE-LIKE PROTEIN 2"/>
    <property type="match status" value="1"/>
</dbReference>
<sequence length="324" mass="33484">MQAWQVTSLGEPDEALRLVEVDRPVPGPGEVRVAVRAVGINFADVLLCRGEYQVRPALPFSPGIELCGVVEQVGPDVTRVSVGQRVVASLIGALAQEVVVPQSAVHAAPDELSDAEASVLTVSFHTAWFALHRRAQLRAGETVVVHAAAGGVGLAAVQLAAAAGARVVAVVGGAAKGDAARRAGAHVVVDRGTEDLAGALLAATDGRGADVVVDPVGGDAYDASTRAVALDGRIVLVGFAGGRVQEVRPGHVLVKNYSVLGLHWALYLQRRPDLVDQAHDELLRLVAGGLRPVVADVVPWERAPEALTRLAAGRTVGRLAVGLA</sequence>
<dbReference type="Gene3D" id="3.40.50.720">
    <property type="entry name" value="NAD(P)-binding Rossmann-like Domain"/>
    <property type="match status" value="1"/>
</dbReference>
<gene>
    <name evidence="2" type="ORF">KIN34_07040</name>
</gene>
<protein>
    <submittedName>
        <fullName evidence="2">NADPH:quinone oxidoreductase family protein</fullName>
    </submittedName>
</protein>